<dbReference type="EC" id="4.2.1.96" evidence="4"/>
<evidence type="ECO:0000256" key="2">
    <source>
        <dbReference type="ARBA" id="ARBA00006472"/>
    </source>
</evidence>
<dbReference type="RefSeq" id="WP_070391384.1">
    <property type="nucleotide sequence ID" value="NZ_CP017599.1"/>
</dbReference>
<dbReference type="OrthoDB" id="9794987at2"/>
<proteinExistence type="inferred from homology"/>
<dbReference type="InterPro" id="IPR001533">
    <property type="entry name" value="Pterin_deHydtase"/>
</dbReference>
<comment type="catalytic activity">
    <reaction evidence="1 4">
        <text>(4aS,6R)-4a-hydroxy-L-erythro-5,6,7,8-tetrahydrobiopterin = (6R)-L-erythro-6,7-dihydrobiopterin + H2O</text>
        <dbReference type="Rhea" id="RHEA:11920"/>
        <dbReference type="ChEBI" id="CHEBI:15377"/>
        <dbReference type="ChEBI" id="CHEBI:15642"/>
        <dbReference type="ChEBI" id="CHEBI:43120"/>
        <dbReference type="EC" id="4.2.1.96"/>
    </reaction>
</comment>
<name>A0A1D8TMM3_9CYAN</name>
<reference evidence="6" key="1">
    <citation type="submission" date="2016-10" db="EMBL/GenBank/DDBJ databases">
        <title>Comparative genomics uncovers the prolific and rare metabolic potential of the cyanobacterial genus Moorea.</title>
        <authorList>
            <person name="Leao T."/>
            <person name="Castelao G."/>
            <person name="Korobeynikov A."/>
            <person name="Monroe E.A."/>
            <person name="Podell S."/>
            <person name="Glukhov E."/>
            <person name="Allen E."/>
            <person name="Gerwick W.H."/>
            <person name="Gerwick L."/>
        </authorList>
    </citation>
    <scope>NUCLEOTIDE SEQUENCE [LARGE SCALE GENOMIC DNA]</scope>
    <source>
        <strain evidence="6">PAL-8-15-08-1</strain>
    </source>
</reference>
<dbReference type="CDD" id="cd00488">
    <property type="entry name" value="PCD_DCoH"/>
    <property type="match status" value="1"/>
</dbReference>
<dbReference type="Pfam" id="PF01329">
    <property type="entry name" value="Pterin_4a"/>
    <property type="match status" value="1"/>
</dbReference>
<keyword evidence="3 4" id="KW-0456">Lyase</keyword>
<dbReference type="GO" id="GO:0008124">
    <property type="term" value="F:4-alpha-hydroxytetrahydrobiopterin dehydratase activity"/>
    <property type="evidence" value="ECO:0007669"/>
    <property type="project" value="UniProtKB-UniRule"/>
</dbReference>
<evidence type="ECO:0000256" key="3">
    <source>
        <dbReference type="ARBA" id="ARBA00023239"/>
    </source>
</evidence>
<gene>
    <name evidence="5" type="ORF">BJP34_04895</name>
</gene>
<sequence>MAQLLSDAEIKAKASQLKDWSVEGKTLRSKKTFKGFVEAIAFVNKLVEPSEVAEHHPDLEISYNQVTITLTTHDSGGLTSKDFDLAQVISELS</sequence>
<dbReference type="Gene3D" id="3.30.1360.20">
    <property type="entry name" value="Transcriptional coactivator/pterin dehydratase"/>
    <property type="match status" value="1"/>
</dbReference>
<evidence type="ECO:0000256" key="4">
    <source>
        <dbReference type="HAMAP-Rule" id="MF_00434"/>
    </source>
</evidence>
<evidence type="ECO:0000313" key="6">
    <source>
        <dbReference type="Proteomes" id="UP000177870"/>
    </source>
</evidence>
<dbReference type="PANTHER" id="PTHR12599:SF0">
    <property type="entry name" value="PTERIN-4-ALPHA-CARBINOLAMINE DEHYDRATASE"/>
    <property type="match status" value="1"/>
</dbReference>
<accession>A0A1D8TMM3</accession>
<evidence type="ECO:0000256" key="1">
    <source>
        <dbReference type="ARBA" id="ARBA00001554"/>
    </source>
</evidence>
<dbReference type="Proteomes" id="UP000177870">
    <property type="component" value="Chromosome"/>
</dbReference>
<dbReference type="InterPro" id="IPR036428">
    <property type="entry name" value="PCD_sf"/>
</dbReference>
<dbReference type="EMBL" id="CP017599">
    <property type="protein sequence ID" value="AOW98879.1"/>
    <property type="molecule type" value="Genomic_DNA"/>
</dbReference>
<dbReference type="SUPFAM" id="SSF55248">
    <property type="entry name" value="PCD-like"/>
    <property type="match status" value="1"/>
</dbReference>
<dbReference type="HAMAP" id="MF_00434">
    <property type="entry name" value="Pterin_4_alpha"/>
    <property type="match status" value="1"/>
</dbReference>
<dbReference type="KEGG" id="mpro:BJP34_04895"/>
<dbReference type="GO" id="GO:0006729">
    <property type="term" value="P:tetrahydrobiopterin biosynthetic process"/>
    <property type="evidence" value="ECO:0007669"/>
    <property type="project" value="InterPro"/>
</dbReference>
<comment type="similarity">
    <text evidence="2 4">Belongs to the pterin-4-alpha-carbinolamine dehydratase family.</text>
</comment>
<evidence type="ECO:0000313" key="5">
    <source>
        <dbReference type="EMBL" id="AOW98879.1"/>
    </source>
</evidence>
<dbReference type="PANTHER" id="PTHR12599">
    <property type="entry name" value="PTERIN-4-ALPHA-CARBINOLAMINE DEHYDRATASE"/>
    <property type="match status" value="1"/>
</dbReference>
<protein>
    <recommendedName>
        <fullName evidence="4">Putative pterin-4-alpha-carbinolamine dehydratase</fullName>
        <shortName evidence="4">PHS</shortName>
        <ecNumber evidence="4">4.2.1.96</ecNumber>
    </recommendedName>
    <alternativeName>
        <fullName evidence="4">4-alpha-hydroxy-tetrahydropterin dehydratase</fullName>
    </alternativeName>
    <alternativeName>
        <fullName evidence="4">Pterin carbinolamine dehydratase</fullName>
        <shortName evidence="4">PCD</shortName>
    </alternativeName>
</protein>
<organism evidence="5 6">
    <name type="scientific">Moorena producens PAL-8-15-08-1</name>
    <dbReference type="NCBI Taxonomy" id="1458985"/>
    <lineage>
        <taxon>Bacteria</taxon>
        <taxon>Bacillati</taxon>
        <taxon>Cyanobacteriota</taxon>
        <taxon>Cyanophyceae</taxon>
        <taxon>Coleofasciculales</taxon>
        <taxon>Coleofasciculaceae</taxon>
        <taxon>Moorena</taxon>
    </lineage>
</organism>
<dbReference type="NCBIfam" id="NF002017">
    <property type="entry name" value="PRK00823.1-2"/>
    <property type="match status" value="1"/>
</dbReference>
<dbReference type="AlphaFoldDB" id="A0A1D8TMM3"/>